<evidence type="ECO:0000256" key="3">
    <source>
        <dbReference type="ARBA" id="ARBA00020653"/>
    </source>
</evidence>
<keyword evidence="6 11" id="KW-0456">Lyase</keyword>
<evidence type="ECO:0000256" key="1">
    <source>
        <dbReference type="ARBA" id="ARBA00001946"/>
    </source>
</evidence>
<dbReference type="Gene3D" id="3.60.120.10">
    <property type="entry name" value="Anthranilate synthase"/>
    <property type="match status" value="1"/>
</dbReference>
<evidence type="ECO:0000256" key="5">
    <source>
        <dbReference type="ARBA" id="ARBA00022842"/>
    </source>
</evidence>
<dbReference type="KEGG" id="tpi:TREPR_0382"/>
<dbReference type="RefSeq" id="WP_015709627.1">
    <property type="nucleotide sequence ID" value="NC_015578.1"/>
</dbReference>
<comment type="subunit">
    <text evidence="2">Heterotetramer consisting of two non-identical subunits: a beta subunit (TrpG) and a large alpha subunit (TrpE).</text>
</comment>
<feature type="domain" description="Chorismate-utilising enzyme C-terminal" evidence="9">
    <location>
        <begin position="219"/>
        <end position="474"/>
    </location>
</feature>
<name>F5YN04_TREPZ</name>
<dbReference type="Proteomes" id="UP000009223">
    <property type="component" value="Chromosome"/>
</dbReference>
<evidence type="ECO:0000259" key="10">
    <source>
        <dbReference type="Pfam" id="PF04715"/>
    </source>
</evidence>
<comment type="cofactor">
    <cofactor evidence="1">
        <name>Mg(2+)</name>
        <dbReference type="ChEBI" id="CHEBI:18420"/>
    </cofactor>
</comment>
<dbReference type="Pfam" id="PF00425">
    <property type="entry name" value="Chorismate_bind"/>
    <property type="match status" value="1"/>
</dbReference>
<dbReference type="GO" id="GO:0004049">
    <property type="term" value="F:anthranilate synthase activity"/>
    <property type="evidence" value="ECO:0007669"/>
    <property type="project" value="UniProtKB-EC"/>
</dbReference>
<evidence type="ECO:0000313" key="11">
    <source>
        <dbReference type="EMBL" id="AEF83663.1"/>
    </source>
</evidence>
<dbReference type="HOGENOM" id="CLU_006493_9_3_12"/>
<evidence type="ECO:0000313" key="12">
    <source>
        <dbReference type="Proteomes" id="UP000009223"/>
    </source>
</evidence>
<feature type="domain" description="Anthranilate synthase component I N-terminal" evidence="10">
    <location>
        <begin position="32"/>
        <end position="169"/>
    </location>
</feature>
<dbReference type="EMBL" id="CP001843">
    <property type="protein sequence ID" value="AEF83663.1"/>
    <property type="molecule type" value="Genomic_DNA"/>
</dbReference>
<reference evidence="12" key="1">
    <citation type="submission" date="2009-12" db="EMBL/GenBank/DDBJ databases">
        <title>Complete sequence of Treponema primitia strain ZAS-2.</title>
        <authorList>
            <person name="Tetu S.G."/>
            <person name="Matson E."/>
            <person name="Ren Q."/>
            <person name="Seshadri R."/>
            <person name="Elbourne L."/>
            <person name="Hassan K.A."/>
            <person name="Durkin A."/>
            <person name="Radune D."/>
            <person name="Mohamoud Y."/>
            <person name="Shay R."/>
            <person name="Jin S."/>
            <person name="Zhang X."/>
            <person name="Lucey K."/>
            <person name="Ballor N.R."/>
            <person name="Ottesen E."/>
            <person name="Rosenthal R."/>
            <person name="Allen A."/>
            <person name="Leadbetter J.R."/>
            <person name="Paulsen I.T."/>
        </authorList>
    </citation>
    <scope>NUCLEOTIDE SEQUENCE [LARGE SCALE GENOMIC DNA]</scope>
    <source>
        <strain evidence="12">ATCC BAA-887 / DSM 12427 / ZAS-2</strain>
    </source>
</reference>
<dbReference type="OrthoDB" id="9803598at2"/>
<evidence type="ECO:0000256" key="2">
    <source>
        <dbReference type="ARBA" id="ARBA00011575"/>
    </source>
</evidence>
<gene>
    <name evidence="11" type="ordered locus">TREPR_0382</name>
</gene>
<dbReference type="AlphaFoldDB" id="F5YN04"/>
<dbReference type="PANTHER" id="PTHR11236:SF48">
    <property type="entry name" value="ISOCHORISMATE SYNTHASE MENF"/>
    <property type="match status" value="1"/>
</dbReference>
<evidence type="ECO:0000256" key="8">
    <source>
        <dbReference type="ARBA" id="ARBA00047683"/>
    </source>
</evidence>
<dbReference type="Pfam" id="PF04715">
    <property type="entry name" value="Anth_synt_I_N"/>
    <property type="match status" value="1"/>
</dbReference>
<keyword evidence="5" id="KW-0460">Magnesium</keyword>
<evidence type="ECO:0000256" key="6">
    <source>
        <dbReference type="ARBA" id="ARBA00023239"/>
    </source>
</evidence>
<dbReference type="InterPro" id="IPR015890">
    <property type="entry name" value="Chorismate_C"/>
</dbReference>
<dbReference type="SUPFAM" id="SSF56322">
    <property type="entry name" value="ADC synthase"/>
    <property type="match status" value="1"/>
</dbReference>
<dbReference type="PANTHER" id="PTHR11236">
    <property type="entry name" value="AMINOBENZOATE/ANTHRANILATE SYNTHASE"/>
    <property type="match status" value="1"/>
</dbReference>
<dbReference type="STRING" id="545694.TREPR_0382"/>
<comment type="function">
    <text evidence="7">Part of a heterotetrameric complex that catalyzes the two-step biosynthesis of anthranilate, an intermediate in the biosynthesis of L-tryptophan. In the first step, the glutamine-binding beta subunit (TrpG) of anthranilate synthase (AS) provides the glutamine amidotransferase activity which generates ammonia as a substrate that, along with chorismate, is used in the second step, catalyzed by the large alpha subunit of AS (TrpE) to produce anthranilate. In the absence of TrpG, TrpE can synthesize anthranilate directly from chorismate and high concentrations of ammonia.</text>
</comment>
<accession>F5YN04</accession>
<keyword evidence="4" id="KW-0479">Metal-binding</keyword>
<reference evidence="11 12" key="2">
    <citation type="journal article" date="2011" name="ISME J.">
        <title>RNA-seq reveals cooperative metabolic interactions between two termite-gut spirochete species in co-culture.</title>
        <authorList>
            <person name="Rosenthal A.Z."/>
            <person name="Matson E.G."/>
            <person name="Eldar A."/>
            <person name="Leadbetter J.R."/>
        </authorList>
    </citation>
    <scope>NUCLEOTIDE SEQUENCE [LARGE SCALE GENOMIC DNA]</scope>
    <source>
        <strain evidence="12">ATCC BAA-887 / DSM 12427 / ZAS-2</strain>
    </source>
</reference>
<dbReference type="eggNOG" id="COG0147">
    <property type="taxonomic scope" value="Bacteria"/>
</dbReference>
<comment type="catalytic activity">
    <reaction evidence="8">
        <text>chorismate + L-glutamine = anthranilate + pyruvate + L-glutamate + H(+)</text>
        <dbReference type="Rhea" id="RHEA:21732"/>
        <dbReference type="ChEBI" id="CHEBI:15361"/>
        <dbReference type="ChEBI" id="CHEBI:15378"/>
        <dbReference type="ChEBI" id="CHEBI:16567"/>
        <dbReference type="ChEBI" id="CHEBI:29748"/>
        <dbReference type="ChEBI" id="CHEBI:29985"/>
        <dbReference type="ChEBI" id="CHEBI:58359"/>
        <dbReference type="EC" id="4.1.3.27"/>
    </reaction>
</comment>
<dbReference type="InterPro" id="IPR006805">
    <property type="entry name" value="Anth_synth_I_N"/>
</dbReference>
<organism evidence="11 12">
    <name type="scientific">Treponema primitia (strain ATCC BAA-887 / DSM 12427 / ZAS-2)</name>
    <dbReference type="NCBI Taxonomy" id="545694"/>
    <lineage>
        <taxon>Bacteria</taxon>
        <taxon>Pseudomonadati</taxon>
        <taxon>Spirochaetota</taxon>
        <taxon>Spirochaetia</taxon>
        <taxon>Spirochaetales</taxon>
        <taxon>Treponemataceae</taxon>
        <taxon>Treponema</taxon>
    </lineage>
</organism>
<keyword evidence="12" id="KW-1185">Reference proteome</keyword>
<proteinExistence type="predicted"/>
<dbReference type="InterPro" id="IPR019999">
    <property type="entry name" value="Anth_synth_I-like"/>
</dbReference>
<evidence type="ECO:0000259" key="9">
    <source>
        <dbReference type="Pfam" id="PF00425"/>
    </source>
</evidence>
<sequence length="502" mass="56244">MNCRPSPEEVKNLTKEFRTIPVSLTLPAGERTPVETFRIIKNLSRQCFILESLEDPNRHGRYTFLGYDPKLEITCTNGNLSIKNGTHITMTVKNPGANINQIIEENRSPRFPYLPPFTGGLVGYFSYDYIKYSEPGLKLDVADQEHFKDVDLMLFDKIIAYDHLENTIILMVNMKTGAEENYNRAVTELENLARIIDVGKPAEIKPLKILSPFRPLFDKVQYCAMVRRAKEYIREGDIFQVVLSNRLEADVEGSLFDTYRILRERNPSPYMFYFSSDDAGFEIAGASPETLVKLQKGELLTFPLAGTRPRGATEDEDISLERELLTDPKELAEHNMLVDLGRNDLGKISRFGSVMLERYLSVERFSHVMHLGSTVRSSIQEGKTGIDAVEAVLPAGTLSGAPKIRACEIINELENNKRGIYGGAIGYLAFNGDMDTCIAIRIAFKKNGKVFVRSGAGIVADSIPENEYQECGNKMQGVLNALEEAQSLTTEDVHPSKGGHRL</sequence>
<dbReference type="GO" id="GO:0000162">
    <property type="term" value="P:L-tryptophan biosynthetic process"/>
    <property type="evidence" value="ECO:0007669"/>
    <property type="project" value="TreeGrafter"/>
</dbReference>
<evidence type="ECO:0000256" key="7">
    <source>
        <dbReference type="ARBA" id="ARBA00025634"/>
    </source>
</evidence>
<dbReference type="PRINTS" id="PR00095">
    <property type="entry name" value="ANTSNTHASEI"/>
</dbReference>
<dbReference type="GO" id="GO:0046872">
    <property type="term" value="F:metal ion binding"/>
    <property type="evidence" value="ECO:0007669"/>
    <property type="project" value="UniProtKB-KW"/>
</dbReference>
<evidence type="ECO:0000256" key="4">
    <source>
        <dbReference type="ARBA" id="ARBA00022723"/>
    </source>
</evidence>
<dbReference type="InterPro" id="IPR005801">
    <property type="entry name" value="ADC_synthase"/>
</dbReference>
<protein>
    <recommendedName>
        <fullName evidence="3">Anthranilate synthase component 1</fullName>
    </recommendedName>
</protein>